<dbReference type="OrthoDB" id="122245at2759"/>
<evidence type="ECO:0000313" key="3">
    <source>
        <dbReference type="Proteomes" id="UP000541444"/>
    </source>
</evidence>
<organism evidence="2 3">
    <name type="scientific">Kingdonia uniflora</name>
    <dbReference type="NCBI Taxonomy" id="39325"/>
    <lineage>
        <taxon>Eukaryota</taxon>
        <taxon>Viridiplantae</taxon>
        <taxon>Streptophyta</taxon>
        <taxon>Embryophyta</taxon>
        <taxon>Tracheophyta</taxon>
        <taxon>Spermatophyta</taxon>
        <taxon>Magnoliopsida</taxon>
        <taxon>Ranunculales</taxon>
        <taxon>Circaeasteraceae</taxon>
        <taxon>Kingdonia</taxon>
    </lineage>
</organism>
<name>A0A7J7P5U3_9MAGN</name>
<evidence type="ECO:0000313" key="2">
    <source>
        <dbReference type="EMBL" id="KAF6174816.1"/>
    </source>
</evidence>
<reference evidence="2 3" key="1">
    <citation type="journal article" date="2020" name="IScience">
        <title>Genome Sequencing of the Endangered Kingdonia uniflora (Circaeasteraceae, Ranunculales) Reveals Potential Mechanisms of Evolutionary Specialization.</title>
        <authorList>
            <person name="Sun Y."/>
            <person name="Deng T."/>
            <person name="Zhang A."/>
            <person name="Moore M.J."/>
            <person name="Landis J.B."/>
            <person name="Lin N."/>
            <person name="Zhang H."/>
            <person name="Zhang X."/>
            <person name="Huang J."/>
            <person name="Zhang X."/>
            <person name="Sun H."/>
            <person name="Wang H."/>
        </authorList>
    </citation>
    <scope>NUCLEOTIDE SEQUENCE [LARGE SCALE GENOMIC DNA]</scope>
    <source>
        <strain evidence="2">TB1705</strain>
        <tissue evidence="2">Leaf</tissue>
    </source>
</reference>
<protein>
    <submittedName>
        <fullName evidence="2">Uncharacterized protein</fullName>
    </submittedName>
</protein>
<proteinExistence type="predicted"/>
<keyword evidence="3" id="KW-1185">Reference proteome</keyword>
<sequence length="231" mass="26090">MWWEFHAEVITDLSSGSSTPVLHQQVLHQQEGAQSFFDNRLLEEKFISSISVAMTSKLDDRKVLEWLDDADSGAIGVQGSNGNARTWIQRFLDSNVVDSNVFDIAIWVDGSLPWMGDMQLQIMDQIKLLSLKGGNEEEDEEEEDDDEEDDDDDEESDSDDDDDDVDPELINARMRILLSDLGQDLKKDFDVLDGREEMISASVAGKRVLLILEDMNWHGIDLLGSLGFPEH</sequence>
<feature type="region of interest" description="Disordered" evidence="1">
    <location>
        <begin position="133"/>
        <end position="166"/>
    </location>
</feature>
<feature type="compositionally biased region" description="Acidic residues" evidence="1">
    <location>
        <begin position="136"/>
        <end position="166"/>
    </location>
</feature>
<dbReference type="Proteomes" id="UP000541444">
    <property type="component" value="Unassembled WGS sequence"/>
</dbReference>
<accession>A0A7J7P5U3</accession>
<dbReference type="EMBL" id="JACGCM010000236">
    <property type="protein sequence ID" value="KAF6174816.1"/>
    <property type="molecule type" value="Genomic_DNA"/>
</dbReference>
<comment type="caution">
    <text evidence="2">The sequence shown here is derived from an EMBL/GenBank/DDBJ whole genome shotgun (WGS) entry which is preliminary data.</text>
</comment>
<dbReference type="AlphaFoldDB" id="A0A7J7P5U3"/>
<gene>
    <name evidence="2" type="ORF">GIB67_010642</name>
</gene>
<evidence type="ECO:0000256" key="1">
    <source>
        <dbReference type="SAM" id="MobiDB-lite"/>
    </source>
</evidence>
<feature type="non-terminal residue" evidence="2">
    <location>
        <position position="1"/>
    </location>
</feature>